<evidence type="ECO:0000256" key="5">
    <source>
        <dbReference type="ARBA" id="ARBA00022840"/>
    </source>
</evidence>
<evidence type="ECO:0000256" key="2">
    <source>
        <dbReference type="ARBA" id="ARBA00022679"/>
    </source>
</evidence>
<evidence type="ECO:0000313" key="8">
    <source>
        <dbReference type="Proteomes" id="UP000655225"/>
    </source>
</evidence>
<dbReference type="GO" id="GO:0004709">
    <property type="term" value="F:MAP kinase kinase kinase activity"/>
    <property type="evidence" value="ECO:0007669"/>
    <property type="project" value="TreeGrafter"/>
</dbReference>
<dbReference type="PROSITE" id="PS50011">
    <property type="entry name" value="PROTEIN_KINASE_DOM"/>
    <property type="match status" value="1"/>
</dbReference>
<evidence type="ECO:0000259" key="6">
    <source>
        <dbReference type="PROSITE" id="PS50011"/>
    </source>
</evidence>
<dbReference type="Gene3D" id="1.10.510.10">
    <property type="entry name" value="Transferase(Phosphotransferase) domain 1"/>
    <property type="match status" value="1"/>
</dbReference>
<keyword evidence="8" id="KW-1185">Reference proteome</keyword>
<comment type="similarity">
    <text evidence="1">Belongs to the protein kinase superfamily. STE Ser/Thr protein kinase family. MAP kinase kinase kinase subfamily.</text>
</comment>
<protein>
    <recommendedName>
        <fullName evidence="6">Protein kinase domain-containing protein</fullName>
    </recommendedName>
</protein>
<organism evidence="7 8">
    <name type="scientific">Tetracentron sinense</name>
    <name type="common">Spur-leaf</name>
    <dbReference type="NCBI Taxonomy" id="13715"/>
    <lineage>
        <taxon>Eukaryota</taxon>
        <taxon>Viridiplantae</taxon>
        <taxon>Streptophyta</taxon>
        <taxon>Embryophyta</taxon>
        <taxon>Tracheophyta</taxon>
        <taxon>Spermatophyta</taxon>
        <taxon>Magnoliopsida</taxon>
        <taxon>Trochodendrales</taxon>
        <taxon>Trochodendraceae</taxon>
        <taxon>Tetracentron</taxon>
    </lineage>
</organism>
<gene>
    <name evidence="7" type="ORF">HHK36_011631</name>
</gene>
<comment type="caution">
    <text evidence="7">The sequence shown here is derived from an EMBL/GenBank/DDBJ whole genome shotgun (WGS) entry which is preliminary data.</text>
</comment>
<dbReference type="AlphaFoldDB" id="A0A834ZBF8"/>
<sequence length="105" mass="11557">MPDSTDKIATGESGEMCAMKEVTLFSNDAKSKESAKQLGQVDDKLYMYLEDIKGANILLDPNGHVKLADFGLAKHAVSTEARPQTYFPLFSSHLAGIAFDTYSHW</sequence>
<dbReference type="SUPFAM" id="SSF56112">
    <property type="entry name" value="Protein kinase-like (PK-like)"/>
    <property type="match status" value="1"/>
</dbReference>
<reference evidence="7 8" key="1">
    <citation type="submission" date="2020-04" db="EMBL/GenBank/DDBJ databases">
        <title>Plant Genome Project.</title>
        <authorList>
            <person name="Zhang R.-G."/>
        </authorList>
    </citation>
    <scope>NUCLEOTIDE SEQUENCE [LARGE SCALE GENOMIC DNA]</scope>
    <source>
        <strain evidence="7">YNK0</strain>
        <tissue evidence="7">Leaf</tissue>
    </source>
</reference>
<dbReference type="GO" id="GO:0005737">
    <property type="term" value="C:cytoplasm"/>
    <property type="evidence" value="ECO:0007669"/>
    <property type="project" value="TreeGrafter"/>
</dbReference>
<dbReference type="GO" id="GO:0005524">
    <property type="term" value="F:ATP binding"/>
    <property type="evidence" value="ECO:0007669"/>
    <property type="project" value="UniProtKB-KW"/>
</dbReference>
<dbReference type="EMBL" id="JABCRI010000007">
    <property type="protein sequence ID" value="KAF8403527.1"/>
    <property type="molecule type" value="Genomic_DNA"/>
</dbReference>
<evidence type="ECO:0000256" key="1">
    <source>
        <dbReference type="ARBA" id="ARBA00006529"/>
    </source>
</evidence>
<name>A0A834ZBF8_TETSI</name>
<dbReference type="OrthoDB" id="1696058at2759"/>
<keyword evidence="3" id="KW-0547">Nucleotide-binding</keyword>
<dbReference type="InterPro" id="IPR000719">
    <property type="entry name" value="Prot_kinase_dom"/>
</dbReference>
<evidence type="ECO:0000313" key="7">
    <source>
        <dbReference type="EMBL" id="KAF8403527.1"/>
    </source>
</evidence>
<dbReference type="InterPro" id="IPR050538">
    <property type="entry name" value="MAP_kinase_kinase_kinase"/>
</dbReference>
<dbReference type="Proteomes" id="UP000655225">
    <property type="component" value="Unassembled WGS sequence"/>
</dbReference>
<dbReference type="Pfam" id="PF00069">
    <property type="entry name" value="Pkinase"/>
    <property type="match status" value="1"/>
</dbReference>
<keyword evidence="4" id="KW-0418">Kinase</keyword>
<keyword evidence="2" id="KW-0808">Transferase</keyword>
<dbReference type="PANTHER" id="PTHR48016">
    <property type="entry name" value="MAP KINASE KINASE KINASE SSK2-RELATED-RELATED"/>
    <property type="match status" value="1"/>
</dbReference>
<dbReference type="PANTHER" id="PTHR48016:SF17">
    <property type="entry name" value="MITOGEN-ACTIVATED PROTEIN KINASE KINASE KINASE YODA"/>
    <property type="match status" value="1"/>
</dbReference>
<accession>A0A834ZBF8</accession>
<evidence type="ECO:0000256" key="3">
    <source>
        <dbReference type="ARBA" id="ARBA00022741"/>
    </source>
</evidence>
<proteinExistence type="inferred from homology"/>
<dbReference type="InterPro" id="IPR011009">
    <property type="entry name" value="Kinase-like_dom_sf"/>
</dbReference>
<evidence type="ECO:0000256" key="4">
    <source>
        <dbReference type="ARBA" id="ARBA00022777"/>
    </source>
</evidence>
<feature type="domain" description="Protein kinase" evidence="6">
    <location>
        <begin position="1"/>
        <end position="105"/>
    </location>
</feature>
<keyword evidence="5" id="KW-0067">ATP-binding</keyword>